<comment type="cofactor">
    <cofactor evidence="1 5">
        <name>heme</name>
        <dbReference type="ChEBI" id="CHEBI:30413"/>
    </cofactor>
</comment>
<proteinExistence type="inferred from homology"/>
<keyword evidence="6" id="KW-0560">Oxidoreductase</keyword>
<dbReference type="Pfam" id="PF00067">
    <property type="entry name" value="p450"/>
    <property type="match status" value="1"/>
</dbReference>
<evidence type="ECO:0000256" key="3">
    <source>
        <dbReference type="ARBA" id="ARBA00022723"/>
    </source>
</evidence>
<reference evidence="8 9" key="1">
    <citation type="journal article" date="2013" name="PLoS Genet.">
        <title>The genome and development-dependent transcriptomes of Pyronema confluens: a window into fungal evolution.</title>
        <authorList>
            <person name="Traeger S."/>
            <person name="Altegoer F."/>
            <person name="Freitag M."/>
            <person name="Gabaldon T."/>
            <person name="Kempken F."/>
            <person name="Kumar A."/>
            <person name="Marcet-Houben M."/>
            <person name="Poggeler S."/>
            <person name="Stajich J.E."/>
            <person name="Nowrousian M."/>
        </authorList>
    </citation>
    <scope>NUCLEOTIDE SEQUENCE [LARGE SCALE GENOMIC DNA]</scope>
    <source>
        <strain evidence="9">CBS 100304</strain>
        <tissue evidence="8">Vegetative mycelium</tissue>
    </source>
</reference>
<dbReference type="Proteomes" id="UP000018144">
    <property type="component" value="Unassembled WGS sequence"/>
</dbReference>
<dbReference type="STRING" id="1076935.U4LEQ4"/>
<dbReference type="InterPro" id="IPR002403">
    <property type="entry name" value="Cyt_P450_E_grp-IV"/>
</dbReference>
<dbReference type="PRINTS" id="PR00465">
    <property type="entry name" value="EP450IV"/>
</dbReference>
<dbReference type="GO" id="GO:0020037">
    <property type="term" value="F:heme binding"/>
    <property type="evidence" value="ECO:0007669"/>
    <property type="project" value="InterPro"/>
</dbReference>
<dbReference type="SUPFAM" id="SSF48264">
    <property type="entry name" value="Cytochrome P450"/>
    <property type="match status" value="1"/>
</dbReference>
<dbReference type="EMBL" id="HF935415">
    <property type="protein sequence ID" value="CCX30032.1"/>
    <property type="molecule type" value="Genomic_DNA"/>
</dbReference>
<feature type="transmembrane region" description="Helical" evidence="7">
    <location>
        <begin position="20"/>
        <end position="36"/>
    </location>
</feature>
<protein>
    <submittedName>
        <fullName evidence="8">Similar to Benzoate 4-monooxygenase acc. no. P17549</fullName>
    </submittedName>
</protein>
<evidence type="ECO:0000256" key="2">
    <source>
        <dbReference type="ARBA" id="ARBA00010617"/>
    </source>
</evidence>
<keyword evidence="7" id="KW-0472">Membrane</keyword>
<evidence type="ECO:0000256" key="6">
    <source>
        <dbReference type="RuleBase" id="RU000461"/>
    </source>
</evidence>
<evidence type="ECO:0000256" key="7">
    <source>
        <dbReference type="SAM" id="Phobius"/>
    </source>
</evidence>
<keyword evidence="7" id="KW-1133">Transmembrane helix</keyword>
<dbReference type="Gene3D" id="1.10.630.10">
    <property type="entry name" value="Cytochrome P450"/>
    <property type="match status" value="1"/>
</dbReference>
<dbReference type="OrthoDB" id="6692864at2759"/>
<keyword evidence="9" id="KW-1185">Reference proteome</keyword>
<dbReference type="GO" id="GO:0005506">
    <property type="term" value="F:iron ion binding"/>
    <property type="evidence" value="ECO:0007669"/>
    <property type="project" value="InterPro"/>
</dbReference>
<name>U4LEQ4_PYROM</name>
<evidence type="ECO:0000313" key="8">
    <source>
        <dbReference type="EMBL" id="CCX30032.1"/>
    </source>
</evidence>
<dbReference type="PRINTS" id="PR00385">
    <property type="entry name" value="P450"/>
</dbReference>
<feature type="transmembrane region" description="Helical" evidence="7">
    <location>
        <begin position="68"/>
        <end position="92"/>
    </location>
</feature>
<dbReference type="GO" id="GO:0016705">
    <property type="term" value="F:oxidoreductase activity, acting on paired donors, with incorporation or reduction of molecular oxygen"/>
    <property type="evidence" value="ECO:0007669"/>
    <property type="project" value="InterPro"/>
</dbReference>
<evidence type="ECO:0000313" key="9">
    <source>
        <dbReference type="Proteomes" id="UP000018144"/>
    </source>
</evidence>
<dbReference type="GO" id="GO:0004497">
    <property type="term" value="F:monooxygenase activity"/>
    <property type="evidence" value="ECO:0007669"/>
    <property type="project" value="UniProtKB-KW"/>
</dbReference>
<accession>U4LEQ4</accession>
<evidence type="ECO:0000256" key="1">
    <source>
        <dbReference type="ARBA" id="ARBA00001971"/>
    </source>
</evidence>
<keyword evidence="5 6" id="KW-0349">Heme</keyword>
<organism evidence="8 9">
    <name type="scientific">Pyronema omphalodes (strain CBS 100304)</name>
    <name type="common">Pyronema confluens</name>
    <dbReference type="NCBI Taxonomy" id="1076935"/>
    <lineage>
        <taxon>Eukaryota</taxon>
        <taxon>Fungi</taxon>
        <taxon>Dikarya</taxon>
        <taxon>Ascomycota</taxon>
        <taxon>Pezizomycotina</taxon>
        <taxon>Pezizomycetes</taxon>
        <taxon>Pezizales</taxon>
        <taxon>Pyronemataceae</taxon>
        <taxon>Pyronema</taxon>
    </lineage>
</organism>
<dbReference type="eggNOG" id="KOG0158">
    <property type="taxonomic scope" value="Eukaryota"/>
</dbReference>
<dbReference type="InterPro" id="IPR036396">
    <property type="entry name" value="Cyt_P450_sf"/>
</dbReference>
<comment type="similarity">
    <text evidence="2 6">Belongs to the cytochrome P450 family.</text>
</comment>
<feature type="transmembrane region" description="Helical" evidence="7">
    <location>
        <begin position="43"/>
        <end position="62"/>
    </location>
</feature>
<keyword evidence="6 8" id="KW-0503">Monooxygenase</keyword>
<dbReference type="PROSITE" id="PS00086">
    <property type="entry name" value="CYTOCHROME_P450"/>
    <property type="match status" value="1"/>
</dbReference>
<evidence type="ECO:0000256" key="4">
    <source>
        <dbReference type="ARBA" id="ARBA00023004"/>
    </source>
</evidence>
<keyword evidence="7" id="KW-0812">Transmembrane</keyword>
<feature type="binding site" description="axial binding residue" evidence="5">
    <location>
        <position position="505"/>
    </location>
    <ligand>
        <name>heme</name>
        <dbReference type="ChEBI" id="CHEBI:30413"/>
    </ligand>
    <ligandPart>
        <name>Fe</name>
        <dbReference type="ChEBI" id="CHEBI:18248"/>
    </ligandPart>
</feature>
<gene>
    <name evidence="8" type="ORF">PCON_08024</name>
</gene>
<evidence type="ECO:0000256" key="5">
    <source>
        <dbReference type="PIRSR" id="PIRSR602403-1"/>
    </source>
</evidence>
<dbReference type="InterPro" id="IPR050121">
    <property type="entry name" value="Cytochrome_P450_monoxygenase"/>
</dbReference>
<dbReference type="AlphaFoldDB" id="U4LEQ4"/>
<dbReference type="InterPro" id="IPR017972">
    <property type="entry name" value="Cyt_P450_CS"/>
</dbReference>
<dbReference type="PANTHER" id="PTHR24305:SF78">
    <property type="entry name" value="P450, PUTATIVE (EUROFUNG)-RELATED"/>
    <property type="match status" value="1"/>
</dbReference>
<sequence>MDPLQYLNSKFVQEFTFPRQLAISSILALAAHYFTLSIELDYLVIHLTTLYLVVYVCLIRLYSAYTDIYSAVISATKLAAVFNATLITSIVIHRLFLHRTRRIPGPFLARLSPLWIVSKSWKKRKGYLIVEALHKQHGDIIRIAPRQLSINNVQAITAIYGGNSPCTKTTFYDHRFPEHQSSLFSQRDRSTHQLRLRGWEKAFSPLSIAAYEPTMRNCQRLFLDQLAEAGTIDTTMWSNFLAFDIIGQVGLGKTWGLLEAKEFPPAIRKIKDSQTGFWLAGYMGWLMRLAIVLPFAGRFSGAMAFAAWCKEAVEEQIREFEQDREKEVGRVKTIMRTLLEDERAGLGRMHRMAHWDDGGLLFAAGSETTPTAFTGAMWYLAMNKDKLQKLQAALDDAFPNGDEEVTYAKVQAIPYVSAVLYETLRLQPPVAGVIPRNTPPQGITINGQYIPGNTTVGVPVWTIHRDERYFERPLEFIPERWTKEMPGLVKDRRAYMPWSIGPTACAGKPLANMSLKLMISRICLSFDFDFAEGQDPRAYKEDMKENFGFQVPALRMTFTPRK</sequence>
<dbReference type="PANTHER" id="PTHR24305">
    <property type="entry name" value="CYTOCHROME P450"/>
    <property type="match status" value="1"/>
</dbReference>
<keyword evidence="3 5" id="KW-0479">Metal-binding</keyword>
<keyword evidence="4 5" id="KW-0408">Iron</keyword>
<dbReference type="InterPro" id="IPR001128">
    <property type="entry name" value="Cyt_P450"/>
</dbReference>
<dbReference type="CDD" id="cd11061">
    <property type="entry name" value="CYP67-like"/>
    <property type="match status" value="1"/>
</dbReference>